<dbReference type="PANTHER" id="PTHR12358">
    <property type="entry name" value="SPHINGOSINE KINASE"/>
    <property type="match status" value="1"/>
</dbReference>
<gene>
    <name evidence="7" type="ORF">BJF91_23425</name>
    <name evidence="6" type="ORF">GGQ71_001342</name>
</gene>
<dbReference type="PROSITE" id="PS50146">
    <property type="entry name" value="DAGK"/>
    <property type="match status" value="1"/>
</dbReference>
<dbReference type="InterPro" id="IPR017438">
    <property type="entry name" value="ATP-NAD_kinase_N"/>
</dbReference>
<dbReference type="InterPro" id="IPR001206">
    <property type="entry name" value="Diacylglycerol_kinase_cat_dom"/>
</dbReference>
<sequence length="309" mass="32275">MKVTVIRNPVAGGAGAWPQIAEALARVFPGYALVETERGRTAAQARAAVTDATDLVLAVGGDGTVGQVVEGVLTSSFPQTPFTFLPGGTGSDFSRNFRWPDSVEQRLQAISTATPRRIDVGLLQCRGQDGTVSASHFINIASAGVSGEMVEAVEASRGKSRLPASLRYRLIALQRIFGYRGGSLRISVDGRSIHDGPVLVAAFCNGGWFGAGVAAAPDAMLDDGLLEVVICRHRGLLGNLSTFAAFSGAGKGDRPATVMDRGTVIEIEPTTVPALSAEADGEVIQPGALRITVLPKALTVRLPQAVRPF</sequence>
<keyword evidence="3 6" id="KW-0418">Kinase</keyword>
<dbReference type="GO" id="GO:0005524">
    <property type="term" value="F:ATP binding"/>
    <property type="evidence" value="ECO:0007669"/>
    <property type="project" value="UniProtKB-KW"/>
</dbReference>
<evidence type="ECO:0000313" key="9">
    <source>
        <dbReference type="Proteomes" id="UP000544107"/>
    </source>
</evidence>
<dbReference type="GO" id="GO:0004143">
    <property type="term" value="F:ATP-dependent diacylglycerol kinase activity"/>
    <property type="evidence" value="ECO:0007669"/>
    <property type="project" value="TreeGrafter"/>
</dbReference>
<dbReference type="EMBL" id="MKIN01000018">
    <property type="protein sequence ID" value="OLP51874.1"/>
    <property type="molecule type" value="Genomic_DNA"/>
</dbReference>
<dbReference type="InterPro" id="IPR016064">
    <property type="entry name" value="NAD/diacylglycerol_kinase_sf"/>
</dbReference>
<dbReference type="SUPFAM" id="SSF111331">
    <property type="entry name" value="NAD kinase/diacylglycerol kinase-like"/>
    <property type="match status" value="1"/>
</dbReference>
<evidence type="ECO:0000256" key="2">
    <source>
        <dbReference type="ARBA" id="ARBA00022741"/>
    </source>
</evidence>
<dbReference type="Proteomes" id="UP000544107">
    <property type="component" value="Unassembled WGS sequence"/>
</dbReference>
<dbReference type="InterPro" id="IPR045540">
    <property type="entry name" value="YegS/DAGK_C"/>
</dbReference>
<evidence type="ECO:0000256" key="1">
    <source>
        <dbReference type="ARBA" id="ARBA00022679"/>
    </source>
</evidence>
<keyword evidence="2" id="KW-0547">Nucleotide-binding</keyword>
<feature type="domain" description="DAGKc" evidence="5">
    <location>
        <begin position="1"/>
        <end position="127"/>
    </location>
</feature>
<keyword evidence="4" id="KW-0067">ATP-binding</keyword>
<dbReference type="SMART" id="SM00046">
    <property type="entry name" value="DAGKc"/>
    <property type="match status" value="1"/>
</dbReference>
<dbReference type="Pfam" id="PF00781">
    <property type="entry name" value="DAGK_cat"/>
    <property type="match status" value="1"/>
</dbReference>
<evidence type="ECO:0000313" key="6">
    <source>
        <dbReference type="EMBL" id="MBB4007079.1"/>
    </source>
</evidence>
<dbReference type="RefSeq" id="WP_075613004.1">
    <property type="nucleotide sequence ID" value="NZ_JACIED010000002.1"/>
</dbReference>
<proteinExistence type="predicted"/>
<accession>A0A1Q9AAH5</accession>
<dbReference type="STRING" id="887144.BJF91_23425"/>
<dbReference type="AlphaFoldDB" id="A0A1Q9AAH5"/>
<protein>
    <submittedName>
        <fullName evidence="6">YegS/Rv2252/BmrU family lipid kinase</fullName>
    </submittedName>
</protein>
<dbReference type="PANTHER" id="PTHR12358:SF106">
    <property type="entry name" value="LIPID KINASE YEGS"/>
    <property type="match status" value="1"/>
</dbReference>
<evidence type="ECO:0000259" key="5">
    <source>
        <dbReference type="PROSITE" id="PS50146"/>
    </source>
</evidence>
<evidence type="ECO:0000313" key="8">
    <source>
        <dbReference type="Proteomes" id="UP000185598"/>
    </source>
</evidence>
<evidence type="ECO:0000256" key="4">
    <source>
        <dbReference type="ARBA" id="ARBA00022840"/>
    </source>
</evidence>
<reference evidence="6 9" key="2">
    <citation type="submission" date="2020-08" db="EMBL/GenBank/DDBJ databases">
        <title>Genomic Encyclopedia of Type Strains, Phase IV (KMG-IV): sequencing the most valuable type-strain genomes for metagenomic binning, comparative biology and taxonomic classification.</title>
        <authorList>
            <person name="Goeker M."/>
        </authorList>
    </citation>
    <scope>NUCLEOTIDE SEQUENCE [LARGE SCALE GENOMIC DNA]</scope>
    <source>
        <strain evidence="6 9">DSM 100021</strain>
    </source>
</reference>
<dbReference type="OrthoDB" id="142078at2"/>
<dbReference type="GO" id="GO:0005886">
    <property type="term" value="C:plasma membrane"/>
    <property type="evidence" value="ECO:0007669"/>
    <property type="project" value="TreeGrafter"/>
</dbReference>
<keyword evidence="8" id="KW-1185">Reference proteome</keyword>
<dbReference type="Proteomes" id="UP000185598">
    <property type="component" value="Unassembled WGS sequence"/>
</dbReference>
<dbReference type="Gene3D" id="2.60.200.40">
    <property type="match status" value="1"/>
</dbReference>
<evidence type="ECO:0000313" key="7">
    <source>
        <dbReference type="EMBL" id="OLP51874.1"/>
    </source>
</evidence>
<dbReference type="EMBL" id="JACIED010000002">
    <property type="protein sequence ID" value="MBB4007079.1"/>
    <property type="molecule type" value="Genomic_DNA"/>
</dbReference>
<comment type="caution">
    <text evidence="7">The sequence shown here is derived from an EMBL/GenBank/DDBJ whole genome shotgun (WGS) entry which is preliminary data.</text>
</comment>
<keyword evidence="1" id="KW-0808">Transferase</keyword>
<dbReference type="InterPro" id="IPR050187">
    <property type="entry name" value="Lipid_Phosphate_FormReg"/>
</dbReference>
<evidence type="ECO:0000256" key="3">
    <source>
        <dbReference type="ARBA" id="ARBA00022777"/>
    </source>
</evidence>
<dbReference type="Gene3D" id="3.40.50.10330">
    <property type="entry name" value="Probable inorganic polyphosphate/atp-NAD kinase, domain 1"/>
    <property type="match status" value="1"/>
</dbReference>
<organism evidence="7 8">
    <name type="scientific">Allorhizobium taibaishanense</name>
    <dbReference type="NCBI Taxonomy" id="887144"/>
    <lineage>
        <taxon>Bacteria</taxon>
        <taxon>Pseudomonadati</taxon>
        <taxon>Pseudomonadota</taxon>
        <taxon>Alphaproteobacteria</taxon>
        <taxon>Hyphomicrobiales</taxon>
        <taxon>Rhizobiaceae</taxon>
        <taxon>Rhizobium/Agrobacterium group</taxon>
        <taxon>Allorhizobium</taxon>
    </lineage>
</organism>
<reference evidence="7 8" key="1">
    <citation type="submission" date="2016-09" db="EMBL/GenBank/DDBJ databases">
        <title>Rhizobium oryziradicis sp. nov., isolated from the root of rice.</title>
        <authorList>
            <person name="Zhao J."/>
            <person name="Zhang X."/>
        </authorList>
    </citation>
    <scope>NUCLEOTIDE SEQUENCE [LARGE SCALE GENOMIC DNA]</scope>
    <source>
        <strain evidence="7 8">14971</strain>
    </source>
</reference>
<name>A0A1Q9AAH5_9HYPH</name>
<dbReference type="Pfam" id="PF19279">
    <property type="entry name" value="YegS_C"/>
    <property type="match status" value="1"/>
</dbReference>